<feature type="domain" description="GGDEF" evidence="4">
    <location>
        <begin position="244"/>
        <end position="376"/>
    </location>
</feature>
<feature type="transmembrane region" description="Helical" evidence="3">
    <location>
        <begin position="188"/>
        <end position="211"/>
    </location>
</feature>
<keyword evidence="3" id="KW-1133">Transmembrane helix</keyword>
<dbReference type="SUPFAM" id="SSF55073">
    <property type="entry name" value="Nucleotide cyclase"/>
    <property type="match status" value="1"/>
</dbReference>
<keyword evidence="3" id="KW-0812">Transmembrane</keyword>
<dbReference type="InterPro" id="IPR043128">
    <property type="entry name" value="Rev_trsase/Diguanyl_cyclase"/>
</dbReference>
<keyword evidence="6" id="KW-1185">Reference proteome</keyword>
<protein>
    <recommendedName>
        <fullName evidence="1">diguanylate cyclase</fullName>
        <ecNumber evidence="1">2.7.7.65</ecNumber>
    </recommendedName>
</protein>
<evidence type="ECO:0000256" key="1">
    <source>
        <dbReference type="ARBA" id="ARBA00012528"/>
    </source>
</evidence>
<dbReference type="RefSeq" id="WP_150968409.1">
    <property type="nucleotide sequence ID" value="NZ_VZDO01000003.1"/>
</dbReference>
<evidence type="ECO:0000313" key="6">
    <source>
        <dbReference type="Proteomes" id="UP000432089"/>
    </source>
</evidence>
<dbReference type="Pfam" id="PF00990">
    <property type="entry name" value="GGDEF"/>
    <property type="match status" value="1"/>
</dbReference>
<dbReference type="Proteomes" id="UP000432089">
    <property type="component" value="Unassembled WGS sequence"/>
</dbReference>
<dbReference type="InterPro" id="IPR029787">
    <property type="entry name" value="Nucleotide_cyclase"/>
</dbReference>
<dbReference type="Gene3D" id="3.30.70.270">
    <property type="match status" value="1"/>
</dbReference>
<dbReference type="PROSITE" id="PS50887">
    <property type="entry name" value="GGDEF"/>
    <property type="match status" value="1"/>
</dbReference>
<sequence length="386" mass="40523">MDDKFAFLLPLVMLSFAATFAVAARWNSRPARLWSVGYALAGGAYLVPMVPENVPVVLQALLADIGFLLAFWCFGQALLDYFGRPLRRRLFAFLVAASTAGAAYTIVGMADLRAETLVNDLACSALLLIALGSIGLRAQTAIDRVLVGVSVLVVLDNLTRTVVFNLVLAPETSLDAFAGSPYAFAMQMTGAALGLVGGLVALAAVTLRVVAGYRDAAERDPLTGLLNRRGFERATAGFAADPSRPASLVVCDIDHFKAVNDAFGHAAGDRILEGFAEIVGIVMPPDGVAARFGGEEFILFLPGPPQVAAVIAEVLRIAFAERDWRAEGAGRRLTASFGIAGVEGGESSLFEAMARADAHLYAAKASGRNRVVASLAAQPRPSALAA</sequence>
<dbReference type="AlphaFoldDB" id="A0A7V7PR78"/>
<evidence type="ECO:0000256" key="2">
    <source>
        <dbReference type="ARBA" id="ARBA00034247"/>
    </source>
</evidence>
<dbReference type="FunFam" id="3.30.70.270:FF:000001">
    <property type="entry name" value="Diguanylate cyclase domain protein"/>
    <property type="match status" value="1"/>
</dbReference>
<dbReference type="GO" id="GO:1902201">
    <property type="term" value="P:negative regulation of bacterial-type flagellum-dependent cell motility"/>
    <property type="evidence" value="ECO:0007669"/>
    <property type="project" value="TreeGrafter"/>
</dbReference>
<accession>A0A7V7PR78</accession>
<comment type="catalytic activity">
    <reaction evidence="2">
        <text>2 GTP = 3',3'-c-di-GMP + 2 diphosphate</text>
        <dbReference type="Rhea" id="RHEA:24898"/>
        <dbReference type="ChEBI" id="CHEBI:33019"/>
        <dbReference type="ChEBI" id="CHEBI:37565"/>
        <dbReference type="ChEBI" id="CHEBI:58805"/>
        <dbReference type="EC" id="2.7.7.65"/>
    </reaction>
</comment>
<dbReference type="CDD" id="cd01949">
    <property type="entry name" value="GGDEF"/>
    <property type="match status" value="1"/>
</dbReference>
<name>A0A7V7PR78_9HYPH</name>
<feature type="transmembrane region" description="Helical" evidence="3">
    <location>
        <begin position="56"/>
        <end position="78"/>
    </location>
</feature>
<keyword evidence="3" id="KW-0472">Membrane</keyword>
<reference evidence="5 6" key="1">
    <citation type="submission" date="2019-09" db="EMBL/GenBank/DDBJ databases">
        <title>YIM 132180 draft genome.</title>
        <authorList>
            <person name="Zhang K."/>
        </authorList>
    </citation>
    <scope>NUCLEOTIDE SEQUENCE [LARGE SCALE GENOMIC DNA]</scope>
    <source>
        <strain evidence="5 6">YIM 132180</strain>
    </source>
</reference>
<evidence type="ECO:0000256" key="3">
    <source>
        <dbReference type="SAM" id="Phobius"/>
    </source>
</evidence>
<evidence type="ECO:0000313" key="5">
    <source>
        <dbReference type="EMBL" id="KAB0681213.1"/>
    </source>
</evidence>
<gene>
    <name evidence="5" type="ORF">F6X38_04760</name>
</gene>
<feature type="transmembrane region" description="Helical" evidence="3">
    <location>
        <begin position="90"/>
        <end position="110"/>
    </location>
</feature>
<dbReference type="NCBIfam" id="TIGR00254">
    <property type="entry name" value="GGDEF"/>
    <property type="match status" value="1"/>
</dbReference>
<dbReference type="InterPro" id="IPR050469">
    <property type="entry name" value="Diguanylate_Cyclase"/>
</dbReference>
<feature type="transmembrane region" description="Helical" evidence="3">
    <location>
        <begin position="116"/>
        <end position="138"/>
    </location>
</feature>
<dbReference type="PANTHER" id="PTHR45138">
    <property type="entry name" value="REGULATORY COMPONENTS OF SENSORY TRANSDUCTION SYSTEM"/>
    <property type="match status" value="1"/>
</dbReference>
<dbReference type="GO" id="GO:0043709">
    <property type="term" value="P:cell adhesion involved in single-species biofilm formation"/>
    <property type="evidence" value="ECO:0007669"/>
    <property type="project" value="TreeGrafter"/>
</dbReference>
<feature type="transmembrane region" description="Helical" evidence="3">
    <location>
        <begin position="6"/>
        <end position="26"/>
    </location>
</feature>
<dbReference type="EC" id="2.7.7.65" evidence="1"/>
<dbReference type="GO" id="GO:0052621">
    <property type="term" value="F:diguanylate cyclase activity"/>
    <property type="evidence" value="ECO:0007669"/>
    <property type="project" value="UniProtKB-EC"/>
</dbReference>
<organism evidence="5 6">
    <name type="scientific">Plantimonas leprariae</name>
    <dbReference type="NCBI Taxonomy" id="2615207"/>
    <lineage>
        <taxon>Bacteria</taxon>
        <taxon>Pseudomonadati</taxon>
        <taxon>Pseudomonadota</taxon>
        <taxon>Alphaproteobacteria</taxon>
        <taxon>Hyphomicrobiales</taxon>
        <taxon>Aurantimonadaceae</taxon>
        <taxon>Plantimonas</taxon>
    </lineage>
</organism>
<comment type="caution">
    <text evidence="5">The sequence shown here is derived from an EMBL/GenBank/DDBJ whole genome shotgun (WGS) entry which is preliminary data.</text>
</comment>
<evidence type="ECO:0000259" key="4">
    <source>
        <dbReference type="PROSITE" id="PS50887"/>
    </source>
</evidence>
<feature type="transmembrane region" description="Helical" evidence="3">
    <location>
        <begin position="33"/>
        <end position="50"/>
    </location>
</feature>
<dbReference type="EMBL" id="VZDO01000003">
    <property type="protein sequence ID" value="KAB0681213.1"/>
    <property type="molecule type" value="Genomic_DNA"/>
</dbReference>
<dbReference type="GO" id="GO:0005886">
    <property type="term" value="C:plasma membrane"/>
    <property type="evidence" value="ECO:0007669"/>
    <property type="project" value="TreeGrafter"/>
</dbReference>
<feature type="transmembrane region" description="Helical" evidence="3">
    <location>
        <begin position="145"/>
        <end position="168"/>
    </location>
</feature>
<dbReference type="PANTHER" id="PTHR45138:SF9">
    <property type="entry name" value="DIGUANYLATE CYCLASE DGCM-RELATED"/>
    <property type="match status" value="1"/>
</dbReference>
<proteinExistence type="predicted"/>
<dbReference type="InterPro" id="IPR000160">
    <property type="entry name" value="GGDEF_dom"/>
</dbReference>
<dbReference type="SMART" id="SM00267">
    <property type="entry name" value="GGDEF"/>
    <property type="match status" value="1"/>
</dbReference>